<evidence type="ECO:0000256" key="2">
    <source>
        <dbReference type="SAM" id="Phobius"/>
    </source>
</evidence>
<keyword evidence="2" id="KW-1133">Transmembrane helix</keyword>
<dbReference type="PANTHER" id="PTHR35394">
    <property type="entry name" value="DUF3176 DOMAIN-CONTAINING PROTEIN"/>
    <property type="match status" value="1"/>
</dbReference>
<accession>A0A6A6DU30</accession>
<dbReference type="PANTHER" id="PTHR35394:SF5">
    <property type="entry name" value="DUF3176 DOMAIN-CONTAINING PROTEIN"/>
    <property type="match status" value="1"/>
</dbReference>
<feature type="transmembrane region" description="Helical" evidence="2">
    <location>
        <begin position="91"/>
        <end position="113"/>
    </location>
</feature>
<feature type="region of interest" description="Disordered" evidence="1">
    <location>
        <begin position="1"/>
        <end position="23"/>
    </location>
</feature>
<gene>
    <name evidence="3" type="ORF">K469DRAFT_752346</name>
</gene>
<feature type="transmembrane region" description="Helical" evidence="2">
    <location>
        <begin position="536"/>
        <end position="558"/>
    </location>
</feature>
<dbReference type="Pfam" id="PF11374">
    <property type="entry name" value="DUF3176"/>
    <property type="match status" value="1"/>
</dbReference>
<reference evidence="3" key="1">
    <citation type="journal article" date="2020" name="Stud. Mycol.">
        <title>101 Dothideomycetes genomes: a test case for predicting lifestyles and emergence of pathogens.</title>
        <authorList>
            <person name="Haridas S."/>
            <person name="Albert R."/>
            <person name="Binder M."/>
            <person name="Bloem J."/>
            <person name="Labutti K."/>
            <person name="Salamov A."/>
            <person name="Andreopoulos B."/>
            <person name="Baker S."/>
            <person name="Barry K."/>
            <person name="Bills G."/>
            <person name="Bluhm B."/>
            <person name="Cannon C."/>
            <person name="Castanera R."/>
            <person name="Culley D."/>
            <person name="Daum C."/>
            <person name="Ezra D."/>
            <person name="Gonzalez J."/>
            <person name="Henrissat B."/>
            <person name="Kuo A."/>
            <person name="Liang C."/>
            <person name="Lipzen A."/>
            <person name="Lutzoni F."/>
            <person name="Magnuson J."/>
            <person name="Mondo S."/>
            <person name="Nolan M."/>
            <person name="Ohm R."/>
            <person name="Pangilinan J."/>
            <person name="Park H.-J."/>
            <person name="Ramirez L."/>
            <person name="Alfaro M."/>
            <person name="Sun H."/>
            <person name="Tritt A."/>
            <person name="Yoshinaga Y."/>
            <person name="Zwiers L.-H."/>
            <person name="Turgeon B."/>
            <person name="Goodwin S."/>
            <person name="Spatafora J."/>
            <person name="Crous P."/>
            <person name="Grigoriev I."/>
        </authorList>
    </citation>
    <scope>NUCLEOTIDE SEQUENCE</scope>
    <source>
        <strain evidence="3">CBS 207.26</strain>
    </source>
</reference>
<keyword evidence="2" id="KW-0472">Membrane</keyword>
<organism evidence="3 4">
    <name type="scientific">Zopfia rhizophila CBS 207.26</name>
    <dbReference type="NCBI Taxonomy" id="1314779"/>
    <lineage>
        <taxon>Eukaryota</taxon>
        <taxon>Fungi</taxon>
        <taxon>Dikarya</taxon>
        <taxon>Ascomycota</taxon>
        <taxon>Pezizomycotina</taxon>
        <taxon>Dothideomycetes</taxon>
        <taxon>Dothideomycetes incertae sedis</taxon>
        <taxon>Zopfiaceae</taxon>
        <taxon>Zopfia</taxon>
    </lineage>
</organism>
<dbReference type="InterPro" id="IPR021514">
    <property type="entry name" value="DUF3176"/>
</dbReference>
<dbReference type="Proteomes" id="UP000800200">
    <property type="component" value="Unassembled WGS sequence"/>
</dbReference>
<evidence type="ECO:0000313" key="4">
    <source>
        <dbReference type="Proteomes" id="UP000800200"/>
    </source>
</evidence>
<keyword evidence="4" id="KW-1185">Reference proteome</keyword>
<proteinExistence type="predicted"/>
<keyword evidence="2" id="KW-0812">Transmembrane</keyword>
<evidence type="ECO:0000313" key="3">
    <source>
        <dbReference type="EMBL" id="KAF2182275.1"/>
    </source>
</evidence>
<name>A0A6A6DU30_9PEZI</name>
<feature type="transmembrane region" description="Helical" evidence="2">
    <location>
        <begin position="133"/>
        <end position="152"/>
    </location>
</feature>
<feature type="compositionally biased region" description="Polar residues" evidence="1">
    <location>
        <begin position="37"/>
        <end position="53"/>
    </location>
</feature>
<feature type="transmembrane region" description="Helical" evidence="2">
    <location>
        <begin position="191"/>
        <end position="209"/>
    </location>
</feature>
<protein>
    <submittedName>
        <fullName evidence="3">Uncharacterized protein</fullName>
    </submittedName>
</protein>
<sequence length="625" mass="69447">MDQRRSVSPLSHRQSGERARLSSDCVSLEDFTASQTNSKANIASHGTSSYSTVHQKDEDSSDENPPPAHFRAPTRTISSKTPKERLFHFGWWWEVYTTLLAVASTAAIVAVLVSVDGKFLSSWPLPIQPNSLVAVFSTIAKSALLVPVAECLSQLKWSYFEKPRALSQMQVFDDASRGPWGALVFLWKTRATALLASVGALITLLMLAFEPFTQQVIQFVIRCRIGDLQEVLKTCPIINNDFGCTYYTRYNITDDTSERQGYAQLQQFKEAVRRDLGRNLSDFGMDCSREKEGFPPFDINFEVPADNSNTSLLRGMGQPQGSSSSADLSNDAVFGNTYLSRVNWGETTNTTFKGSPLSFCASGFGRELGGNNGDFDTIDTFTCFNTTWNINDIENLDTFGEFKGTLTWCRVSLCAQEYRQVVMENGTMKIGSFTQKPLKEGGVSNQDTTATAEGIHDGFLIGPKSTSNLAQMVETVAYSKDFQEFLNQLASKTSWQTAFERMGTVATDYIRSSDNVDAGNETGQAFGLQPFIQVRWAWLIMPFSMVLISILFLIGTVIQSSRKPYLFKNSILAAILYGLEGWQAVELQTASGDRETDRDLTRLATNMKATLVSSRDGNLRFVREQ</sequence>
<feature type="region of interest" description="Disordered" evidence="1">
    <location>
        <begin position="37"/>
        <end position="75"/>
    </location>
</feature>
<evidence type="ECO:0000256" key="1">
    <source>
        <dbReference type="SAM" id="MobiDB-lite"/>
    </source>
</evidence>
<dbReference type="AlphaFoldDB" id="A0A6A6DU30"/>
<dbReference type="OrthoDB" id="5242705at2759"/>
<feature type="compositionally biased region" description="Polar residues" evidence="1">
    <location>
        <begin position="1"/>
        <end position="13"/>
    </location>
</feature>
<dbReference type="EMBL" id="ML994649">
    <property type="protein sequence ID" value="KAF2182275.1"/>
    <property type="molecule type" value="Genomic_DNA"/>
</dbReference>